<comment type="caution">
    <text evidence="2">The sequence shown here is derived from an EMBL/GenBank/DDBJ whole genome shotgun (WGS) entry which is preliminary data.</text>
</comment>
<dbReference type="EMBL" id="BGPR01020482">
    <property type="protein sequence ID" value="GBN84770.1"/>
    <property type="molecule type" value="Genomic_DNA"/>
</dbReference>
<feature type="transmembrane region" description="Helical" evidence="1">
    <location>
        <begin position="36"/>
        <end position="53"/>
    </location>
</feature>
<keyword evidence="1" id="KW-0472">Membrane</keyword>
<evidence type="ECO:0000313" key="2">
    <source>
        <dbReference type="EMBL" id="GBN84770.1"/>
    </source>
</evidence>
<proteinExistence type="predicted"/>
<evidence type="ECO:0000313" key="3">
    <source>
        <dbReference type="Proteomes" id="UP000499080"/>
    </source>
</evidence>
<gene>
    <name evidence="2" type="ORF">AVEN_28528_1</name>
</gene>
<evidence type="ECO:0000256" key="1">
    <source>
        <dbReference type="SAM" id="Phobius"/>
    </source>
</evidence>
<dbReference type="AlphaFoldDB" id="A0A4Y2SBW9"/>
<organism evidence="2 3">
    <name type="scientific">Araneus ventricosus</name>
    <name type="common">Orbweaver spider</name>
    <name type="synonym">Epeira ventricosa</name>
    <dbReference type="NCBI Taxonomy" id="182803"/>
    <lineage>
        <taxon>Eukaryota</taxon>
        <taxon>Metazoa</taxon>
        <taxon>Ecdysozoa</taxon>
        <taxon>Arthropoda</taxon>
        <taxon>Chelicerata</taxon>
        <taxon>Arachnida</taxon>
        <taxon>Araneae</taxon>
        <taxon>Araneomorphae</taxon>
        <taxon>Entelegynae</taxon>
        <taxon>Araneoidea</taxon>
        <taxon>Araneidae</taxon>
        <taxon>Araneus</taxon>
    </lineage>
</organism>
<keyword evidence="1" id="KW-0812">Transmembrane</keyword>
<keyword evidence="1" id="KW-1133">Transmembrane helix</keyword>
<accession>A0A4Y2SBW9</accession>
<keyword evidence="3" id="KW-1185">Reference proteome</keyword>
<reference evidence="2 3" key="1">
    <citation type="journal article" date="2019" name="Sci. Rep.">
        <title>Orb-weaving spider Araneus ventricosus genome elucidates the spidroin gene catalogue.</title>
        <authorList>
            <person name="Kono N."/>
            <person name="Nakamura H."/>
            <person name="Ohtoshi R."/>
            <person name="Moran D.A.P."/>
            <person name="Shinohara A."/>
            <person name="Yoshida Y."/>
            <person name="Fujiwara M."/>
            <person name="Mori M."/>
            <person name="Tomita M."/>
            <person name="Arakawa K."/>
        </authorList>
    </citation>
    <scope>NUCLEOTIDE SEQUENCE [LARGE SCALE GENOMIC DNA]</scope>
</reference>
<dbReference type="Proteomes" id="UP000499080">
    <property type="component" value="Unassembled WGS sequence"/>
</dbReference>
<feature type="transmembrane region" description="Helical" evidence="1">
    <location>
        <begin position="86"/>
        <end position="106"/>
    </location>
</feature>
<name>A0A4Y2SBW9_ARAVE</name>
<sequence>MKAAKEKPDLLVIKNVDGQDVSKIRHENSLAKYERLCLYILTVSILMIFFRLLHEPENRDIWRVFWPFPCQIWQLDNDLYPSESCLFEIVAASSQHYFLYVIWFSMRRQRKRLLKFVEKCLKSQSFFYQISKVSSNMV</sequence>
<protein>
    <submittedName>
        <fullName evidence="2">Uncharacterized protein</fullName>
    </submittedName>
</protein>